<dbReference type="EMBL" id="AM889138">
    <property type="protein sequence ID" value="CBA08397.1"/>
    <property type="molecule type" value="Genomic_DNA"/>
</dbReference>
<sequence>MLCQASDSIVHPLPSFPRRRESNVFGFGCFWVSGNFQIVIPTKVGIQTIGRRKYSKVV</sequence>
<proteinExistence type="predicted"/>
<gene>
    <name evidence="1" type="ORF">NMW_1511</name>
</gene>
<evidence type="ECO:0000313" key="1">
    <source>
        <dbReference type="EMBL" id="CBA08397.1"/>
    </source>
</evidence>
<dbReference type="AlphaFoldDB" id="C6SKP0"/>
<reference evidence="1" key="1">
    <citation type="journal article" date="2008" name="Proc. Natl. Acad. Sci. U.S.A.">
        <title>Whole-genome comparison of disease and carriage strains provides insights into virulence evolution in Neisseria meningitidis.</title>
        <authorList>
            <person name="Schoen C."/>
            <person name="Blom J."/>
            <person name="Claus H."/>
            <person name="Schramm-Glueck A."/>
            <person name="Brandt P."/>
            <person name="Mueller T."/>
            <person name="Goesmann A."/>
            <person name="Joseph B."/>
            <person name="Konietzny S."/>
            <person name="Kurzai O."/>
            <person name="Schmitt C."/>
            <person name="Friedrich T."/>
            <person name="Linke B."/>
            <person name="Vogel U."/>
            <person name="Frosch M."/>
        </authorList>
    </citation>
    <scope>NUCLEOTIDE SEQUENCE</scope>
    <source>
        <strain evidence="1">Alpha275</strain>
    </source>
</reference>
<organism evidence="1">
    <name type="scientific">Neisseria meningitidis alpha275</name>
    <dbReference type="NCBI Taxonomy" id="295996"/>
    <lineage>
        <taxon>Bacteria</taxon>
        <taxon>Pseudomonadati</taxon>
        <taxon>Pseudomonadota</taxon>
        <taxon>Betaproteobacteria</taxon>
        <taxon>Neisseriales</taxon>
        <taxon>Neisseriaceae</taxon>
        <taxon>Neisseria</taxon>
    </lineage>
</organism>
<accession>C6SKP0</accession>
<protein>
    <submittedName>
        <fullName evidence="1">Uncharacterized protein</fullName>
    </submittedName>
</protein>
<name>C6SKP0_NEIME</name>